<accession>A0A7G9SCW9</accession>
<keyword evidence="4" id="KW-1185">Reference proteome</keyword>
<evidence type="ECO:0000313" key="3">
    <source>
        <dbReference type="EMBL" id="QNN65694.1"/>
    </source>
</evidence>
<dbReference type="Gene3D" id="1.20.5.160">
    <property type="entry name" value="Bacterial aa3 type cytochrome c oxidase subunit IV"/>
    <property type="match status" value="1"/>
</dbReference>
<dbReference type="SUPFAM" id="SSF81469">
    <property type="entry name" value="Bacterial aa3 type cytochrome c oxidase subunit IV"/>
    <property type="match status" value="1"/>
</dbReference>
<dbReference type="InterPro" id="IPR012422">
    <property type="entry name" value="Cyt_c_oxidase_su4_bac-aa3"/>
</dbReference>
<name>A0A7G9SCW9_9SPHN</name>
<feature type="domain" description="Cytochrome c oxidase subunit IV bacterial aa3 type" evidence="2">
    <location>
        <begin position="8"/>
        <end position="46"/>
    </location>
</feature>
<dbReference type="Pfam" id="PF07835">
    <property type="entry name" value="COX4_pro_2"/>
    <property type="match status" value="1"/>
</dbReference>
<organism evidence="3 4">
    <name type="scientific">Sphingomonas rhizophila</name>
    <dbReference type="NCBI Taxonomy" id="2071607"/>
    <lineage>
        <taxon>Bacteria</taxon>
        <taxon>Pseudomonadati</taxon>
        <taxon>Pseudomonadota</taxon>
        <taxon>Alphaproteobacteria</taxon>
        <taxon>Sphingomonadales</taxon>
        <taxon>Sphingomonadaceae</taxon>
        <taxon>Sphingomonas</taxon>
    </lineage>
</organism>
<keyword evidence="1" id="KW-0812">Transmembrane</keyword>
<dbReference type="EMBL" id="CP060717">
    <property type="protein sequence ID" value="QNN65694.1"/>
    <property type="molecule type" value="Genomic_DNA"/>
</dbReference>
<evidence type="ECO:0000256" key="1">
    <source>
        <dbReference type="SAM" id="Phobius"/>
    </source>
</evidence>
<dbReference type="RefSeq" id="WP_187542679.1">
    <property type="nucleotide sequence ID" value="NZ_CP060717.1"/>
</dbReference>
<dbReference type="KEGG" id="srhi:H9L12_03790"/>
<dbReference type="InterPro" id="IPR036596">
    <property type="entry name" value="Cyt-C_aa3_sf"/>
</dbReference>
<keyword evidence="1" id="KW-1133">Transmembrane helix</keyword>
<feature type="transmembrane region" description="Helical" evidence="1">
    <location>
        <begin position="28"/>
        <end position="48"/>
    </location>
</feature>
<proteinExistence type="predicted"/>
<dbReference type="AlphaFoldDB" id="A0A7G9SCW9"/>
<protein>
    <submittedName>
        <fullName evidence="3">Aa3-type cytochrome c oxidase subunit IV</fullName>
    </submittedName>
</protein>
<gene>
    <name evidence="3" type="ORF">H9L12_03790</name>
</gene>
<keyword evidence="1" id="KW-0472">Membrane</keyword>
<reference evidence="3 4" key="1">
    <citation type="submission" date="2020-08" db="EMBL/GenBank/DDBJ databases">
        <title>Genome sequence of Sphingomonas rhizophila KACC 19189T.</title>
        <authorList>
            <person name="Hyun D.-W."/>
            <person name="Bae J.-W."/>
        </authorList>
    </citation>
    <scope>NUCLEOTIDE SEQUENCE [LARGE SCALE GENOMIC DNA]</scope>
    <source>
        <strain evidence="3 4">KACC 19189</strain>
    </source>
</reference>
<dbReference type="Proteomes" id="UP000515955">
    <property type="component" value="Chromosome"/>
</dbReference>
<evidence type="ECO:0000313" key="4">
    <source>
        <dbReference type="Proteomes" id="UP000515955"/>
    </source>
</evidence>
<sequence>MAGDKVEHTATEMDYPAHNRNYAGFLKLLKWSIVVTAIVTAIVMIIIAN</sequence>
<evidence type="ECO:0000259" key="2">
    <source>
        <dbReference type="Pfam" id="PF07835"/>
    </source>
</evidence>